<evidence type="ECO:0000256" key="1">
    <source>
        <dbReference type="RuleBase" id="RU003682"/>
    </source>
</evidence>
<keyword evidence="1" id="KW-0479">Metal-binding</keyword>
<dbReference type="AlphaFoldDB" id="A0A9W7A8F0"/>
<accession>A0A9W7A8F0</accession>
<evidence type="ECO:0000313" key="5">
    <source>
        <dbReference type="Proteomes" id="UP001165085"/>
    </source>
</evidence>
<sequence>MICTSPIKLREPSPLKSPRGGGASRRSEPRMDSYLLQISPPTPTSNRLSWIVPGAPRADADRKRKASRKLQFHEGVDLGLESSLVEASGTVDFPVPKLRRLSACPSVELVPGSLSTICFFSRLKNIDAYTSQTPVVAPGLCDEIIARADEVGTTKGWGTYVFAKRTLHVNDDRDLVRLTKGVCLGVKRACEQLYGSKMDWTQRNEPHIVSYIHTGSSKEGFTHVDWHTDSSEVTFLLSLSPLKSYSGGGTVIEAESKEKHIHLGQGEVLIFEGGKERHRGVKITEGKRVLLVGFLKRVSE</sequence>
<evidence type="ECO:0000256" key="2">
    <source>
        <dbReference type="SAM" id="MobiDB-lite"/>
    </source>
</evidence>
<feature type="domain" description="Fe2OG dioxygenase" evidence="3">
    <location>
        <begin position="202"/>
        <end position="297"/>
    </location>
</feature>
<gene>
    <name evidence="4" type="ORF">TrST_g10188</name>
</gene>
<evidence type="ECO:0000313" key="4">
    <source>
        <dbReference type="EMBL" id="GMH66031.1"/>
    </source>
</evidence>
<protein>
    <recommendedName>
        <fullName evidence="3">Fe2OG dioxygenase domain-containing protein</fullName>
    </recommendedName>
</protein>
<dbReference type="PROSITE" id="PS51471">
    <property type="entry name" value="FE2OG_OXY"/>
    <property type="match status" value="1"/>
</dbReference>
<feature type="region of interest" description="Disordered" evidence="2">
    <location>
        <begin position="1"/>
        <end position="46"/>
    </location>
</feature>
<organism evidence="4 5">
    <name type="scientific">Triparma strigata</name>
    <dbReference type="NCBI Taxonomy" id="1606541"/>
    <lineage>
        <taxon>Eukaryota</taxon>
        <taxon>Sar</taxon>
        <taxon>Stramenopiles</taxon>
        <taxon>Ochrophyta</taxon>
        <taxon>Bolidophyceae</taxon>
        <taxon>Parmales</taxon>
        <taxon>Triparmaceae</taxon>
        <taxon>Triparma</taxon>
    </lineage>
</organism>
<dbReference type="GO" id="GO:0046872">
    <property type="term" value="F:metal ion binding"/>
    <property type="evidence" value="ECO:0007669"/>
    <property type="project" value="UniProtKB-KW"/>
</dbReference>
<dbReference type="EMBL" id="BRXY01000105">
    <property type="protein sequence ID" value="GMH66031.1"/>
    <property type="molecule type" value="Genomic_DNA"/>
</dbReference>
<keyword evidence="1" id="KW-0560">Oxidoreductase</keyword>
<evidence type="ECO:0000259" key="3">
    <source>
        <dbReference type="PROSITE" id="PS51471"/>
    </source>
</evidence>
<comment type="similarity">
    <text evidence="1">Belongs to the iron/ascorbate-dependent oxidoreductase family.</text>
</comment>
<comment type="caution">
    <text evidence="4">The sequence shown here is derived from an EMBL/GenBank/DDBJ whole genome shotgun (WGS) entry which is preliminary data.</text>
</comment>
<name>A0A9W7A8F0_9STRA</name>
<dbReference type="OrthoDB" id="69177at2759"/>
<keyword evidence="5" id="KW-1185">Reference proteome</keyword>
<reference evidence="5" key="1">
    <citation type="journal article" date="2023" name="Commun. Biol.">
        <title>Genome analysis of Parmales, the sister group of diatoms, reveals the evolutionary specialization of diatoms from phago-mixotrophs to photoautotrophs.</title>
        <authorList>
            <person name="Ban H."/>
            <person name="Sato S."/>
            <person name="Yoshikawa S."/>
            <person name="Yamada K."/>
            <person name="Nakamura Y."/>
            <person name="Ichinomiya M."/>
            <person name="Sato N."/>
            <person name="Blanc-Mathieu R."/>
            <person name="Endo H."/>
            <person name="Kuwata A."/>
            <person name="Ogata H."/>
        </authorList>
    </citation>
    <scope>NUCLEOTIDE SEQUENCE [LARGE SCALE GENOMIC DNA]</scope>
    <source>
        <strain evidence="5">NIES 3701</strain>
    </source>
</reference>
<dbReference type="GO" id="GO:0016491">
    <property type="term" value="F:oxidoreductase activity"/>
    <property type="evidence" value="ECO:0007669"/>
    <property type="project" value="UniProtKB-KW"/>
</dbReference>
<dbReference type="Proteomes" id="UP001165085">
    <property type="component" value="Unassembled WGS sequence"/>
</dbReference>
<dbReference type="Gene3D" id="2.60.120.620">
    <property type="entry name" value="q2cbj1_9rhob like domain"/>
    <property type="match status" value="1"/>
</dbReference>
<keyword evidence="1" id="KW-0408">Iron</keyword>
<proteinExistence type="inferred from homology"/>
<dbReference type="InterPro" id="IPR005123">
    <property type="entry name" value="Oxoglu/Fe-dep_dioxygenase_dom"/>
</dbReference>